<dbReference type="InterPro" id="IPR045379">
    <property type="entry name" value="Crinkler_N"/>
</dbReference>
<name>A0A8T1GTS0_9STRA</name>
<evidence type="ECO:0000256" key="1">
    <source>
        <dbReference type="ARBA" id="ARBA00004340"/>
    </source>
</evidence>
<dbReference type="EMBL" id="RCMV01005212">
    <property type="protein sequence ID" value="KAG3188868.1"/>
    <property type="molecule type" value="Genomic_DNA"/>
</dbReference>
<dbReference type="VEuPathDB" id="FungiDB:PC110_g19173"/>
<feature type="domain" description="Crinkler effector protein N-terminal" evidence="4">
    <location>
        <begin position="4"/>
        <end position="115"/>
    </location>
</feature>
<feature type="non-terminal residue" evidence="5">
    <location>
        <position position="116"/>
    </location>
</feature>
<gene>
    <name evidence="5" type="ORF">PC129_g25180</name>
</gene>
<reference evidence="5" key="1">
    <citation type="submission" date="2018-05" db="EMBL/GenBank/DDBJ databases">
        <title>Effector identification in a new, highly contiguous assembly of the strawberry crown rot pathogen Phytophthora cactorum.</title>
        <authorList>
            <person name="Armitage A.D."/>
            <person name="Nellist C.F."/>
            <person name="Bates H."/>
            <person name="Vickerstaff R.J."/>
            <person name="Harrison R.J."/>
        </authorList>
    </citation>
    <scope>NUCLEOTIDE SEQUENCE</scope>
    <source>
        <strain evidence="5">P421</strain>
    </source>
</reference>
<comment type="caution">
    <text evidence="5">The sequence shown here is derived from an EMBL/GenBank/DDBJ whole genome shotgun (WGS) entry which is preliminary data.</text>
</comment>
<proteinExistence type="predicted"/>
<protein>
    <recommendedName>
        <fullName evidence="4">Crinkler effector protein N-terminal domain-containing protein</fullName>
    </recommendedName>
</protein>
<evidence type="ECO:0000313" key="5">
    <source>
        <dbReference type="EMBL" id="KAG3188868.1"/>
    </source>
</evidence>
<comment type="subcellular location">
    <subcellularLocation>
        <location evidence="1">Host cell</location>
    </subcellularLocation>
    <subcellularLocation>
        <location evidence="2">Secreted</location>
    </subcellularLocation>
</comment>
<dbReference type="GO" id="GO:0005576">
    <property type="term" value="C:extracellular region"/>
    <property type="evidence" value="ECO:0007669"/>
    <property type="project" value="UniProtKB-SubCell"/>
</dbReference>
<evidence type="ECO:0000256" key="2">
    <source>
        <dbReference type="ARBA" id="ARBA00004613"/>
    </source>
</evidence>
<dbReference type="AlphaFoldDB" id="A0A8T1GTS0"/>
<accession>A0A8T1GTS0</accession>
<dbReference type="GO" id="GO:0043657">
    <property type="term" value="C:host cell"/>
    <property type="evidence" value="ECO:0007669"/>
    <property type="project" value="UniProtKB-SubCell"/>
</dbReference>
<evidence type="ECO:0000256" key="3">
    <source>
        <dbReference type="ARBA" id="ARBA00022525"/>
    </source>
</evidence>
<keyword evidence="3" id="KW-0964">Secreted</keyword>
<dbReference type="Pfam" id="PF20147">
    <property type="entry name" value="Crinkler"/>
    <property type="match status" value="1"/>
</dbReference>
<dbReference type="Proteomes" id="UP000760860">
    <property type="component" value="Unassembled WGS sequence"/>
</dbReference>
<organism evidence="5 6">
    <name type="scientific">Phytophthora cactorum</name>
    <dbReference type="NCBI Taxonomy" id="29920"/>
    <lineage>
        <taxon>Eukaryota</taxon>
        <taxon>Sar</taxon>
        <taxon>Stramenopiles</taxon>
        <taxon>Oomycota</taxon>
        <taxon>Peronosporomycetes</taxon>
        <taxon>Peronosporales</taxon>
        <taxon>Peronosporaceae</taxon>
        <taxon>Phytophthora</taxon>
    </lineage>
</organism>
<evidence type="ECO:0000313" key="6">
    <source>
        <dbReference type="Proteomes" id="UP000760860"/>
    </source>
</evidence>
<evidence type="ECO:0000259" key="4">
    <source>
        <dbReference type="Pfam" id="PF20147"/>
    </source>
</evidence>
<sequence>MVQVTLVCVDVKSGSVNVVDIDTEKLVGHLQQAIAEVLKYSGKASDLQLFLAKKANGAWLSSPSEDVKKLKKGVKTALIKALTKEDQELQAEDPLEDVLIGMDPPSARQIHVLVVV</sequence>